<dbReference type="GO" id="GO:0008168">
    <property type="term" value="F:methyltransferase activity"/>
    <property type="evidence" value="ECO:0007669"/>
    <property type="project" value="UniProtKB-KW"/>
</dbReference>
<sequence length="242" mass="25959">MASKFWDSTARKYASRPVSNEGAYAQTLSSVRSRLTPASRILEVGCGTGSTVLKLAPFCASVHGTDFSKEMVAICNEKLSQAKAGGGGSEGVGAKDTPVKKGLDHVSFSTLDVCTPLPETSPLRASQDTVLAFNLLYLLPSLPVALCNINTMLTPGGLFISKNMVSDRMSFTYKILGKVVPVMALVGLAPPGGIKFQTADELESSMKGAGFEIVESKFPEGDEMRRYVVAKKVREMEEEKEH</sequence>
<gene>
    <name evidence="1" type="ORF">MKZ38_001420</name>
</gene>
<comment type="caution">
    <text evidence="1">The sequence shown here is derived from an EMBL/GenBank/DDBJ whole genome shotgun (WGS) entry which is preliminary data.</text>
</comment>
<dbReference type="SUPFAM" id="SSF53335">
    <property type="entry name" value="S-adenosyl-L-methionine-dependent methyltransferases"/>
    <property type="match status" value="1"/>
</dbReference>
<reference evidence="1" key="1">
    <citation type="submission" date="2022-07" db="EMBL/GenBank/DDBJ databases">
        <title>Draft genome sequence of Zalerion maritima ATCC 34329, a (micro)plastics degrading marine fungus.</title>
        <authorList>
            <person name="Paco A."/>
            <person name="Goncalves M.F.M."/>
            <person name="Rocha-Santos T.A.P."/>
            <person name="Alves A."/>
        </authorList>
    </citation>
    <scope>NUCLEOTIDE SEQUENCE</scope>
    <source>
        <strain evidence="1">ATCC 34329</strain>
    </source>
</reference>
<dbReference type="Pfam" id="PF13489">
    <property type="entry name" value="Methyltransf_23"/>
    <property type="match status" value="1"/>
</dbReference>
<accession>A0AAD5WRX0</accession>
<keyword evidence="2" id="KW-1185">Reference proteome</keyword>
<evidence type="ECO:0000313" key="1">
    <source>
        <dbReference type="EMBL" id="KAJ2901748.1"/>
    </source>
</evidence>
<dbReference type="EMBL" id="JAKWBI020000139">
    <property type="protein sequence ID" value="KAJ2901748.1"/>
    <property type="molecule type" value="Genomic_DNA"/>
</dbReference>
<dbReference type="CDD" id="cd02440">
    <property type="entry name" value="AdoMet_MTases"/>
    <property type="match status" value="1"/>
</dbReference>
<evidence type="ECO:0000313" key="2">
    <source>
        <dbReference type="Proteomes" id="UP001201980"/>
    </source>
</evidence>
<dbReference type="PANTHER" id="PTHR43861:SF1">
    <property type="entry name" value="TRANS-ACONITATE 2-METHYLTRANSFERASE"/>
    <property type="match status" value="1"/>
</dbReference>
<dbReference type="Gene3D" id="3.40.50.150">
    <property type="entry name" value="Vaccinia Virus protein VP39"/>
    <property type="match status" value="1"/>
</dbReference>
<proteinExistence type="predicted"/>
<dbReference type="InterPro" id="IPR029063">
    <property type="entry name" value="SAM-dependent_MTases_sf"/>
</dbReference>
<name>A0AAD5WRX0_9PEZI</name>
<protein>
    <submittedName>
        <fullName evidence="1">UbiE/COQ5 family methyltransferase</fullName>
    </submittedName>
</protein>
<dbReference type="PANTHER" id="PTHR43861">
    <property type="entry name" value="TRANS-ACONITATE 2-METHYLTRANSFERASE-RELATED"/>
    <property type="match status" value="1"/>
</dbReference>
<dbReference type="AlphaFoldDB" id="A0AAD5WRX0"/>
<keyword evidence="1" id="KW-0808">Transferase</keyword>
<dbReference type="Proteomes" id="UP001201980">
    <property type="component" value="Unassembled WGS sequence"/>
</dbReference>
<keyword evidence="1" id="KW-0489">Methyltransferase</keyword>
<dbReference type="GO" id="GO:0032259">
    <property type="term" value="P:methylation"/>
    <property type="evidence" value="ECO:0007669"/>
    <property type="project" value="UniProtKB-KW"/>
</dbReference>
<organism evidence="1 2">
    <name type="scientific">Zalerion maritima</name>
    <dbReference type="NCBI Taxonomy" id="339359"/>
    <lineage>
        <taxon>Eukaryota</taxon>
        <taxon>Fungi</taxon>
        <taxon>Dikarya</taxon>
        <taxon>Ascomycota</taxon>
        <taxon>Pezizomycotina</taxon>
        <taxon>Sordariomycetes</taxon>
        <taxon>Lulworthiomycetidae</taxon>
        <taxon>Lulworthiales</taxon>
        <taxon>Lulworthiaceae</taxon>
        <taxon>Zalerion</taxon>
    </lineage>
</organism>